<gene>
    <name evidence="1" type="ORF">HNR32_000824</name>
</gene>
<evidence type="ECO:0000313" key="2">
    <source>
        <dbReference type="Proteomes" id="UP000559117"/>
    </source>
</evidence>
<dbReference type="EMBL" id="JACHFH010000007">
    <property type="protein sequence ID" value="MBB5335692.1"/>
    <property type="molecule type" value="Genomic_DNA"/>
</dbReference>
<dbReference type="RefSeq" id="WP_183859907.1">
    <property type="nucleotide sequence ID" value="NZ_JACHFH010000007.1"/>
</dbReference>
<dbReference type="AlphaFoldDB" id="A0A840UN81"/>
<sequence>MIKNSKRVSISKCMGFGARYRVNTKDAKICNKVLDEFLNMLKKRKLNCGGGGLEDFSGFIIADRNRCYGATEEDRAAIEKWGEKHQMVAVIKTTPLIDANLDDADEIEL</sequence>
<name>A0A840UN81_9FIRM</name>
<dbReference type="Proteomes" id="UP000559117">
    <property type="component" value="Unassembled WGS sequence"/>
</dbReference>
<proteinExistence type="predicted"/>
<organism evidence="1 2">
    <name type="scientific">Pectinatus brassicae</name>
    <dbReference type="NCBI Taxonomy" id="862415"/>
    <lineage>
        <taxon>Bacteria</taxon>
        <taxon>Bacillati</taxon>
        <taxon>Bacillota</taxon>
        <taxon>Negativicutes</taxon>
        <taxon>Selenomonadales</taxon>
        <taxon>Selenomonadaceae</taxon>
        <taxon>Pectinatus</taxon>
    </lineage>
</organism>
<evidence type="ECO:0000313" key="1">
    <source>
        <dbReference type="EMBL" id="MBB5335692.1"/>
    </source>
</evidence>
<keyword evidence="2" id="KW-1185">Reference proteome</keyword>
<dbReference type="Pfam" id="PF04320">
    <property type="entry name" value="YggL_50S_bp"/>
    <property type="match status" value="1"/>
</dbReference>
<protein>
    <submittedName>
        <fullName evidence="1">Uncharacterized protein YggL (DUF469 family)</fullName>
    </submittedName>
</protein>
<dbReference type="InterPro" id="IPR007416">
    <property type="entry name" value="YggL_50S_bp"/>
</dbReference>
<accession>A0A840UN81</accession>
<reference evidence="1 2" key="1">
    <citation type="submission" date="2020-08" db="EMBL/GenBank/DDBJ databases">
        <title>Genomic Encyclopedia of Type Strains, Phase IV (KMG-IV): sequencing the most valuable type-strain genomes for metagenomic binning, comparative biology and taxonomic classification.</title>
        <authorList>
            <person name="Goeker M."/>
        </authorList>
    </citation>
    <scope>NUCLEOTIDE SEQUENCE [LARGE SCALE GENOMIC DNA]</scope>
    <source>
        <strain evidence="1 2">DSM 24661</strain>
    </source>
</reference>
<comment type="caution">
    <text evidence="1">The sequence shown here is derived from an EMBL/GenBank/DDBJ whole genome shotgun (WGS) entry which is preliminary data.</text>
</comment>